<dbReference type="Pfam" id="PF00126">
    <property type="entry name" value="HTH_1"/>
    <property type="match status" value="1"/>
</dbReference>
<organism evidence="6">
    <name type="scientific">uncultured Bacillota bacterium</name>
    <dbReference type="NCBI Taxonomy" id="344338"/>
    <lineage>
        <taxon>Bacteria</taxon>
        <taxon>Bacillati</taxon>
        <taxon>Bacillota</taxon>
        <taxon>environmental samples</taxon>
    </lineage>
</organism>
<proteinExistence type="inferred from homology"/>
<dbReference type="AlphaFoldDB" id="A0A650EN67"/>
<name>A0A650EN67_9FIRM</name>
<keyword evidence="2" id="KW-0805">Transcription regulation</keyword>
<dbReference type="PRINTS" id="PR00039">
    <property type="entry name" value="HTHLYSR"/>
</dbReference>
<keyword evidence="4" id="KW-0804">Transcription</keyword>
<dbReference type="Gene3D" id="1.10.10.10">
    <property type="entry name" value="Winged helix-like DNA-binding domain superfamily/Winged helix DNA-binding domain"/>
    <property type="match status" value="1"/>
</dbReference>
<protein>
    <submittedName>
        <fullName evidence="6">LysR family transcriptional regulator</fullName>
    </submittedName>
</protein>
<keyword evidence="3" id="KW-0238">DNA-binding</keyword>
<reference evidence="6" key="1">
    <citation type="journal article" date="2020" name="J. ISSAAS">
        <title>Lactobacilli and other gastrointestinal microbiota of Peromyscus leucopus, reservoir host for agents of Lyme disease and other zoonoses in North America.</title>
        <authorList>
            <person name="Milovic A."/>
            <person name="Bassam K."/>
            <person name="Shao H."/>
            <person name="Chatzistamou I."/>
            <person name="Tufts D.M."/>
            <person name="Diuk-Wasser M."/>
            <person name="Barbour A.G."/>
        </authorList>
    </citation>
    <scope>NUCLEOTIDE SEQUENCE</scope>
    <source>
        <strain evidence="6">LL40</strain>
    </source>
</reference>
<comment type="similarity">
    <text evidence="1">Belongs to the LysR transcriptional regulatory family.</text>
</comment>
<feature type="domain" description="HTH lysR-type" evidence="5">
    <location>
        <begin position="1"/>
        <end position="58"/>
    </location>
</feature>
<evidence type="ECO:0000259" key="5">
    <source>
        <dbReference type="PROSITE" id="PS50931"/>
    </source>
</evidence>
<accession>A0A650EN67</accession>
<gene>
    <name evidence="6" type="ORF">Firmicute1046_2760</name>
</gene>
<evidence type="ECO:0000256" key="2">
    <source>
        <dbReference type="ARBA" id="ARBA00023015"/>
    </source>
</evidence>
<sequence>MEIRVLRYFLTVARELSISGAANILHITQPTLSRQLMDLEQELGTQLIVRSSKKLSLTADGMLLKKRAEDIVNLADKTKSEFLAEDNTIGGDIYIGGGEMEAIRFIAKAAKELCEEYPSIHYHIYSGDKEDVAYKLDKGLLDFGIFVEPADITKYESLRLPGSDRWGLLMRKDSPLAKKDGIESKDLWEIPLIISRQTPFDKSMEKWIGRAFDKLNVVATYNLLYNAALMAEAGLGYLLCLDKLANTNKNDMLCFVPLHSDMEICLDIAWKKHQIFSKPAELFLKKLESINQSE</sequence>
<dbReference type="FunFam" id="1.10.10.10:FF:000001">
    <property type="entry name" value="LysR family transcriptional regulator"/>
    <property type="match status" value="1"/>
</dbReference>
<dbReference type="GO" id="GO:0003700">
    <property type="term" value="F:DNA-binding transcription factor activity"/>
    <property type="evidence" value="ECO:0007669"/>
    <property type="project" value="InterPro"/>
</dbReference>
<dbReference type="PROSITE" id="PS50931">
    <property type="entry name" value="HTH_LYSR"/>
    <property type="match status" value="1"/>
</dbReference>
<dbReference type="SUPFAM" id="SSF46785">
    <property type="entry name" value="Winged helix' DNA-binding domain"/>
    <property type="match status" value="1"/>
</dbReference>
<evidence type="ECO:0000256" key="3">
    <source>
        <dbReference type="ARBA" id="ARBA00023125"/>
    </source>
</evidence>
<dbReference type="InterPro" id="IPR000847">
    <property type="entry name" value="LysR_HTH_N"/>
</dbReference>
<dbReference type="InterPro" id="IPR005119">
    <property type="entry name" value="LysR_subst-bd"/>
</dbReference>
<dbReference type="InterPro" id="IPR050950">
    <property type="entry name" value="HTH-type_LysR_regulators"/>
</dbReference>
<dbReference type="InterPro" id="IPR036388">
    <property type="entry name" value="WH-like_DNA-bd_sf"/>
</dbReference>
<evidence type="ECO:0000313" key="6">
    <source>
        <dbReference type="EMBL" id="QGT51200.1"/>
    </source>
</evidence>
<dbReference type="GO" id="GO:0005829">
    <property type="term" value="C:cytosol"/>
    <property type="evidence" value="ECO:0007669"/>
    <property type="project" value="TreeGrafter"/>
</dbReference>
<dbReference type="SUPFAM" id="SSF53850">
    <property type="entry name" value="Periplasmic binding protein-like II"/>
    <property type="match status" value="1"/>
</dbReference>
<dbReference type="Gene3D" id="3.40.190.290">
    <property type="match status" value="1"/>
</dbReference>
<dbReference type="GO" id="GO:0003677">
    <property type="term" value="F:DNA binding"/>
    <property type="evidence" value="ECO:0007669"/>
    <property type="project" value="UniProtKB-KW"/>
</dbReference>
<dbReference type="InterPro" id="IPR036390">
    <property type="entry name" value="WH_DNA-bd_sf"/>
</dbReference>
<dbReference type="PANTHER" id="PTHR30419">
    <property type="entry name" value="HTH-TYPE TRANSCRIPTIONAL REGULATOR YBHD"/>
    <property type="match status" value="1"/>
</dbReference>
<dbReference type="EMBL" id="MN577573">
    <property type="protein sequence ID" value="QGT51200.1"/>
    <property type="molecule type" value="Genomic_DNA"/>
</dbReference>
<evidence type="ECO:0000256" key="1">
    <source>
        <dbReference type="ARBA" id="ARBA00009437"/>
    </source>
</evidence>
<dbReference type="Pfam" id="PF03466">
    <property type="entry name" value="LysR_substrate"/>
    <property type="match status" value="1"/>
</dbReference>
<dbReference type="CDD" id="cd05466">
    <property type="entry name" value="PBP2_LTTR_substrate"/>
    <property type="match status" value="1"/>
</dbReference>
<evidence type="ECO:0000256" key="4">
    <source>
        <dbReference type="ARBA" id="ARBA00023163"/>
    </source>
</evidence>
<dbReference type="PANTHER" id="PTHR30419:SF8">
    <property type="entry name" value="NITROGEN ASSIMILATION TRANSCRIPTIONAL ACTIVATOR-RELATED"/>
    <property type="match status" value="1"/>
</dbReference>